<protein>
    <submittedName>
        <fullName evidence="1">ATP-binding protein</fullName>
    </submittedName>
</protein>
<proteinExistence type="predicted"/>
<dbReference type="GO" id="GO:0005524">
    <property type="term" value="F:ATP binding"/>
    <property type="evidence" value="ECO:0007669"/>
    <property type="project" value="UniProtKB-KW"/>
</dbReference>
<dbReference type="InterPro" id="IPR027417">
    <property type="entry name" value="P-loop_NTPase"/>
</dbReference>
<comment type="caution">
    <text evidence="1">The sequence shown here is derived from an EMBL/GenBank/DDBJ whole genome shotgun (WGS) entry which is preliminary data.</text>
</comment>
<keyword evidence="2" id="KW-1185">Reference proteome</keyword>
<reference evidence="1 2" key="1">
    <citation type="journal article" date="2021" name="Sci. Rep.">
        <title>The distribution of antibiotic resistance genes in chicken gut microbiota commensals.</title>
        <authorList>
            <person name="Juricova H."/>
            <person name="Matiasovicova J."/>
            <person name="Kubasova T."/>
            <person name="Cejkova D."/>
            <person name="Rychlik I."/>
        </authorList>
    </citation>
    <scope>NUCLEOTIDE SEQUENCE [LARGE SCALE GENOMIC DNA]</scope>
    <source>
        <strain evidence="1 2">An829</strain>
    </source>
</reference>
<dbReference type="EMBL" id="JACJJC010000142">
    <property type="protein sequence ID" value="MBM6705137.1"/>
    <property type="molecule type" value="Genomic_DNA"/>
</dbReference>
<dbReference type="SUPFAM" id="SSF52540">
    <property type="entry name" value="P-loop containing nucleoside triphosphate hydrolases"/>
    <property type="match status" value="1"/>
</dbReference>
<evidence type="ECO:0000313" key="2">
    <source>
        <dbReference type="Proteomes" id="UP000715095"/>
    </source>
</evidence>
<keyword evidence="1" id="KW-0067">ATP-binding</keyword>
<sequence>LEAPERANLAKMLYPEMRKIFRSLSNFERAKDLASQGLTALRNFASMFHIEIGGVDIGIDPAPDALDRGDLQTDLPDLFEAIGLAARAAGKGWVISLDEVQYLSEEDLSALLVSLHRVSQTNVPVVLMGAGLPQLARLAGEAKSYAERLFRFYNIGALDVDAATAAIQKPIEEIREIGASITDDALKAIVTGTKGYPFFLQHWAACAWDIATGPEISAQDVRDAWREAIEMLDNGFFRVRLDRLTKSELKYCMVMASLGEGPYATGKIAKLMGKDAQQLGPQPVSYTHL</sequence>
<dbReference type="Proteomes" id="UP000715095">
    <property type="component" value="Unassembled WGS sequence"/>
</dbReference>
<feature type="non-terminal residue" evidence="1">
    <location>
        <position position="289"/>
    </location>
</feature>
<accession>A0ABS2DUW1</accession>
<name>A0ABS2DUW1_9BURK</name>
<keyword evidence="1" id="KW-0547">Nucleotide-binding</keyword>
<gene>
    <name evidence="1" type="ORF">H6A60_11745</name>
</gene>
<dbReference type="Gene3D" id="3.40.50.300">
    <property type="entry name" value="P-loop containing nucleotide triphosphate hydrolases"/>
    <property type="match status" value="1"/>
</dbReference>
<feature type="non-terminal residue" evidence="1">
    <location>
        <position position="1"/>
    </location>
</feature>
<evidence type="ECO:0000313" key="1">
    <source>
        <dbReference type="EMBL" id="MBM6705137.1"/>
    </source>
</evidence>
<organism evidence="1 2">
    <name type="scientific">Sutterella massiliensis</name>
    <dbReference type="NCBI Taxonomy" id="1816689"/>
    <lineage>
        <taxon>Bacteria</taxon>
        <taxon>Pseudomonadati</taxon>
        <taxon>Pseudomonadota</taxon>
        <taxon>Betaproteobacteria</taxon>
        <taxon>Burkholderiales</taxon>
        <taxon>Sutterellaceae</taxon>
        <taxon>Sutterella</taxon>
    </lineage>
</organism>